<proteinExistence type="predicted"/>
<keyword evidence="2" id="KW-0238">DNA-binding</keyword>
<sequence>MSSDRSAPPWRGRADGKPPTLKDVARLAGVSPITVSRTLNQPEIVRPVLREKVFRAVRESGYQPAMLTTGAMPQDSRLIAVLVPTIVNSIFADTVQALMQTLTEAGHQTLLGLTDYSAEREEQLLDTLLRRRPDAMVLTGTLHTAASRLRLSQAGIPLVECWDQGERPLDMLVGFSHAAVGCAIAAQLLERGYRRFASLTLDDPRGRLRRDAFRAELARQGLGTPPEVSLPPPATPVLGREGLARLLDAGEHPEVVVCSSDTLAHGVLAEAHARNLRVPEDLAVMGFGNLASAAHLLPALSTVDVRGADMGTHAAAALLARLAGAEASRQRDTGFELIMRESTR</sequence>
<dbReference type="PANTHER" id="PTHR30146">
    <property type="entry name" value="LACI-RELATED TRANSCRIPTIONAL REPRESSOR"/>
    <property type="match status" value="1"/>
</dbReference>
<dbReference type="Proteomes" id="UP000064137">
    <property type="component" value="Chromosome"/>
</dbReference>
<evidence type="ECO:0000313" key="6">
    <source>
        <dbReference type="EMBL" id="ALZ83684.1"/>
    </source>
</evidence>
<accession>A0A0U4WX04</accession>
<dbReference type="CDD" id="cd01575">
    <property type="entry name" value="PBP1_GntR"/>
    <property type="match status" value="1"/>
</dbReference>
<feature type="domain" description="HTH lacI-type" evidence="5">
    <location>
        <begin position="19"/>
        <end position="69"/>
    </location>
</feature>
<evidence type="ECO:0000256" key="1">
    <source>
        <dbReference type="ARBA" id="ARBA00023015"/>
    </source>
</evidence>
<protein>
    <submittedName>
        <fullName evidence="6">GntR family transcriptional regulator</fullName>
    </submittedName>
</protein>
<dbReference type="Pfam" id="PF00356">
    <property type="entry name" value="LacI"/>
    <property type="match status" value="1"/>
</dbReference>
<dbReference type="PROSITE" id="PS50932">
    <property type="entry name" value="HTH_LACI_2"/>
    <property type="match status" value="1"/>
</dbReference>
<dbReference type="CDD" id="cd01392">
    <property type="entry name" value="HTH_LacI"/>
    <property type="match status" value="1"/>
</dbReference>
<dbReference type="Pfam" id="PF13377">
    <property type="entry name" value="Peripla_BP_3"/>
    <property type="match status" value="1"/>
</dbReference>
<name>A0A0U4WX04_9PSED</name>
<dbReference type="GO" id="GO:0003700">
    <property type="term" value="F:DNA-binding transcription factor activity"/>
    <property type="evidence" value="ECO:0007669"/>
    <property type="project" value="TreeGrafter"/>
</dbReference>
<dbReference type="InterPro" id="IPR028082">
    <property type="entry name" value="Peripla_BP_I"/>
</dbReference>
<keyword evidence="1" id="KW-0805">Transcription regulation</keyword>
<dbReference type="AlphaFoldDB" id="A0A0U4WX04"/>
<evidence type="ECO:0000313" key="7">
    <source>
        <dbReference type="Proteomes" id="UP000064137"/>
    </source>
</evidence>
<organism evidence="6 7">
    <name type="scientific">Pseudomonas oryzihabitans</name>
    <dbReference type="NCBI Taxonomy" id="47885"/>
    <lineage>
        <taxon>Bacteria</taxon>
        <taxon>Pseudomonadati</taxon>
        <taxon>Pseudomonadota</taxon>
        <taxon>Gammaproteobacteria</taxon>
        <taxon>Pseudomonadales</taxon>
        <taxon>Pseudomonadaceae</taxon>
        <taxon>Pseudomonas</taxon>
    </lineage>
</organism>
<dbReference type="InterPro" id="IPR046335">
    <property type="entry name" value="LacI/GalR-like_sensor"/>
</dbReference>
<dbReference type="SUPFAM" id="SSF53822">
    <property type="entry name" value="Periplasmic binding protein-like I"/>
    <property type="match status" value="1"/>
</dbReference>
<dbReference type="SUPFAM" id="SSF47413">
    <property type="entry name" value="lambda repressor-like DNA-binding domains"/>
    <property type="match status" value="1"/>
</dbReference>
<dbReference type="Gene3D" id="1.10.260.40">
    <property type="entry name" value="lambda repressor-like DNA-binding domains"/>
    <property type="match status" value="1"/>
</dbReference>
<feature type="region of interest" description="Disordered" evidence="4">
    <location>
        <begin position="1"/>
        <end position="21"/>
    </location>
</feature>
<dbReference type="Gene3D" id="3.40.50.2300">
    <property type="match status" value="2"/>
</dbReference>
<dbReference type="OrthoDB" id="5621819at2"/>
<dbReference type="InterPro" id="IPR010982">
    <property type="entry name" value="Lambda_DNA-bd_dom_sf"/>
</dbReference>
<dbReference type="KEGG" id="por:APT59_05480"/>
<evidence type="ECO:0000259" key="5">
    <source>
        <dbReference type="PROSITE" id="PS50932"/>
    </source>
</evidence>
<dbReference type="PANTHER" id="PTHR30146:SF33">
    <property type="entry name" value="TRANSCRIPTIONAL REGULATOR"/>
    <property type="match status" value="1"/>
</dbReference>
<dbReference type="InterPro" id="IPR000843">
    <property type="entry name" value="HTH_LacI"/>
</dbReference>
<gene>
    <name evidence="6" type="ORF">APT59_05480</name>
</gene>
<keyword evidence="3" id="KW-0804">Transcription</keyword>
<dbReference type="GO" id="GO:0000976">
    <property type="term" value="F:transcription cis-regulatory region binding"/>
    <property type="evidence" value="ECO:0007669"/>
    <property type="project" value="TreeGrafter"/>
</dbReference>
<reference evidence="6 7" key="1">
    <citation type="submission" date="2016-01" db="EMBL/GenBank/DDBJ databases">
        <title>Annotation of Pseudomonas oryzihabitans USDA-ARS-USMARC-56511.</title>
        <authorList>
            <person name="Harhay G.P."/>
            <person name="Harhay D.M."/>
            <person name="Smith T.P.L."/>
            <person name="Bono J.L."/>
            <person name="Heaton M.P."/>
            <person name="Clawson M.L."/>
            <person name="Chitko-Mckown C.G."/>
            <person name="Capik S.F."/>
            <person name="DeDonder K.D."/>
            <person name="Apley M.D."/>
            <person name="Lubbers B.V."/>
            <person name="White B.J."/>
            <person name="Larson R.L."/>
        </authorList>
    </citation>
    <scope>NUCLEOTIDE SEQUENCE [LARGE SCALE GENOMIC DNA]</scope>
    <source>
        <strain evidence="6 7">USDA-ARS-USMARC-56511</strain>
    </source>
</reference>
<dbReference type="SMART" id="SM00354">
    <property type="entry name" value="HTH_LACI"/>
    <property type="match status" value="1"/>
</dbReference>
<dbReference type="PRINTS" id="PR00036">
    <property type="entry name" value="HTHLACI"/>
</dbReference>
<dbReference type="EMBL" id="CP013987">
    <property type="protein sequence ID" value="ALZ83684.1"/>
    <property type="molecule type" value="Genomic_DNA"/>
</dbReference>
<evidence type="ECO:0000256" key="4">
    <source>
        <dbReference type="SAM" id="MobiDB-lite"/>
    </source>
</evidence>
<dbReference type="RefSeq" id="WP_059313933.1">
    <property type="nucleotide sequence ID" value="NZ_CP013987.1"/>
</dbReference>
<evidence type="ECO:0000256" key="2">
    <source>
        <dbReference type="ARBA" id="ARBA00023125"/>
    </source>
</evidence>
<evidence type="ECO:0000256" key="3">
    <source>
        <dbReference type="ARBA" id="ARBA00023163"/>
    </source>
</evidence>